<dbReference type="PANTHER" id="PTHR14463">
    <property type="entry name" value="LIPASE MATURATION FACTOR"/>
    <property type="match status" value="1"/>
</dbReference>
<feature type="domain" description="Lipase maturation factor 1/2 C-terminal" evidence="5">
    <location>
        <begin position="98"/>
        <end position="236"/>
    </location>
</feature>
<feature type="compositionally biased region" description="Basic and acidic residues" evidence="3">
    <location>
        <begin position="346"/>
        <end position="361"/>
    </location>
</feature>
<comment type="caution">
    <text evidence="6">The sequence shown here is derived from an EMBL/GenBank/DDBJ whole genome shotgun (WGS) entry which is preliminary data.</text>
</comment>
<dbReference type="Pfam" id="PF25179">
    <property type="entry name" value="LMF1_C"/>
    <property type="match status" value="1"/>
</dbReference>
<evidence type="ECO:0000313" key="6">
    <source>
        <dbReference type="EMBL" id="NXX48367.1"/>
    </source>
</evidence>
<evidence type="ECO:0000256" key="4">
    <source>
        <dbReference type="SAM" id="Phobius"/>
    </source>
</evidence>
<evidence type="ECO:0000256" key="1">
    <source>
        <dbReference type="ARBA" id="ARBA00023180"/>
    </source>
</evidence>
<feature type="transmembrane region" description="Helical" evidence="4">
    <location>
        <begin position="47"/>
        <end position="71"/>
    </location>
</feature>
<feature type="region of interest" description="Disordered" evidence="3">
    <location>
        <begin position="313"/>
        <end position="367"/>
    </location>
</feature>
<dbReference type="InterPro" id="IPR057433">
    <property type="entry name" value="LMF1/2_C"/>
</dbReference>
<evidence type="ECO:0000256" key="2">
    <source>
        <dbReference type="ARBA" id="ARBA00040643"/>
    </source>
</evidence>
<keyword evidence="4" id="KW-0812">Transmembrane</keyword>
<keyword evidence="4" id="KW-1133">Transmembrane helix</keyword>
<evidence type="ECO:0000259" key="5">
    <source>
        <dbReference type="Pfam" id="PF25179"/>
    </source>
</evidence>
<keyword evidence="4" id="KW-0472">Membrane</keyword>
<reference evidence="6" key="1">
    <citation type="submission" date="2020-02" db="EMBL/GenBank/DDBJ databases">
        <title>Bird 10,000 Genomes (B10K) Project - Family phase.</title>
        <authorList>
            <person name="Zhang G."/>
        </authorList>
    </citation>
    <scope>NUCLEOTIDE SEQUENCE</scope>
    <source>
        <strain evidence="6">B10K-DU-002-37</strain>
        <tissue evidence="6">Muscle</tissue>
    </source>
</reference>
<feature type="non-terminal residue" evidence="6">
    <location>
        <position position="367"/>
    </location>
</feature>
<dbReference type="AlphaFoldDB" id="A0A852JAV9"/>
<dbReference type="OrthoDB" id="5988002at2759"/>
<dbReference type="Proteomes" id="UP000627253">
    <property type="component" value="Unassembled WGS sequence"/>
</dbReference>
<proteinExistence type="predicted"/>
<dbReference type="InterPro" id="IPR009613">
    <property type="entry name" value="LMF"/>
</dbReference>
<gene>
    <name evidence="6" type="primary">Lmf2</name>
    <name evidence="6" type="ORF">TRILEU_R15776</name>
</gene>
<organism evidence="6 7">
    <name type="scientific">Tricholaema leucomelas</name>
    <name type="common">pied barbet</name>
    <dbReference type="NCBI Taxonomy" id="240729"/>
    <lineage>
        <taxon>Eukaryota</taxon>
        <taxon>Metazoa</taxon>
        <taxon>Chordata</taxon>
        <taxon>Craniata</taxon>
        <taxon>Vertebrata</taxon>
        <taxon>Euteleostomi</taxon>
        <taxon>Archelosauria</taxon>
        <taxon>Archosauria</taxon>
        <taxon>Dinosauria</taxon>
        <taxon>Saurischia</taxon>
        <taxon>Theropoda</taxon>
        <taxon>Coelurosauria</taxon>
        <taxon>Aves</taxon>
        <taxon>Neognathae</taxon>
        <taxon>Neoaves</taxon>
        <taxon>Telluraves</taxon>
        <taxon>Coraciimorphae</taxon>
        <taxon>Piciformes</taxon>
        <taxon>Lybiidae</taxon>
        <taxon>Tricholaema lacrymosa</taxon>
    </lineage>
</organism>
<dbReference type="PANTHER" id="PTHR14463:SF5">
    <property type="entry name" value="LIPASE MATURATION FACTOR 2"/>
    <property type="match status" value="1"/>
</dbReference>
<dbReference type="GO" id="GO:0005789">
    <property type="term" value="C:endoplasmic reticulum membrane"/>
    <property type="evidence" value="ECO:0007669"/>
    <property type="project" value="TreeGrafter"/>
</dbReference>
<evidence type="ECO:0000313" key="7">
    <source>
        <dbReference type="Proteomes" id="UP000627253"/>
    </source>
</evidence>
<evidence type="ECO:0000256" key="3">
    <source>
        <dbReference type="SAM" id="MobiDB-lite"/>
    </source>
</evidence>
<feature type="non-terminal residue" evidence="6">
    <location>
        <position position="1"/>
    </location>
</feature>
<feature type="transmembrane region" description="Helical" evidence="4">
    <location>
        <begin position="14"/>
        <end position="35"/>
    </location>
</feature>
<name>A0A852JAV9_9PICI</name>
<dbReference type="GO" id="GO:0051604">
    <property type="term" value="P:protein maturation"/>
    <property type="evidence" value="ECO:0007669"/>
    <property type="project" value="InterPro"/>
</dbReference>
<keyword evidence="7" id="KW-1185">Reference proteome</keyword>
<keyword evidence="1" id="KW-0325">Glycoprotein</keyword>
<accession>A0A852JAV9</accession>
<sequence>AFTYHEFTTWLGTVTLPLVGLGFLSLSWEILLALYRSLSIPGCCWKLWATLQWGIFTSATLGVFAISLVPFTAIDPPSSRQLWPGLRQLFGSLERFQLVASYGLFRRMTGTGGRPEVVLQGSHDGHSWTEIEFLYKPGNLSRAPPVLTPHQPRLDWQMWFAALDHHSSSPWFTSFVHRLLQGQEEVVALLQGGGCQYPFAARPPRYLRAQLYWYRFAPPGSSGLWWQRQLVGDFYPPVALGDPTLDTLLQQMGMKEQAPPRPPPTAVLPWLLLSLRQLCQPVPAPVLLWSLYSLLASVLALRALRAPLRPGAGTALARHKGPPRRGGEPGTAGGERNGHRNGHPRRREEEERAEGHGDRPKAARRRK</sequence>
<dbReference type="EMBL" id="WAAF01016155">
    <property type="protein sequence ID" value="NXX48367.1"/>
    <property type="molecule type" value="Genomic_DNA"/>
</dbReference>
<protein>
    <recommendedName>
        <fullName evidence="2">Lipase maturation factor 2</fullName>
    </recommendedName>
</protein>